<dbReference type="InterPro" id="IPR013563">
    <property type="entry name" value="Oligopep_ABC_C"/>
</dbReference>
<dbReference type="EMBL" id="CP001941">
    <property type="protein sequence ID" value="ADD08654.1"/>
    <property type="molecule type" value="Genomic_DNA"/>
</dbReference>
<dbReference type="NCBIfam" id="TIGR01727">
    <property type="entry name" value="oligo_HPY"/>
    <property type="match status" value="1"/>
</dbReference>
<dbReference type="CDD" id="cd03257">
    <property type="entry name" value="ABC_NikE_OppD_transporters"/>
    <property type="match status" value="1"/>
</dbReference>
<dbReference type="GO" id="GO:0015833">
    <property type="term" value="P:peptide transport"/>
    <property type="evidence" value="ECO:0007669"/>
    <property type="project" value="InterPro"/>
</dbReference>
<evidence type="ECO:0000256" key="1">
    <source>
        <dbReference type="ARBA" id="ARBA00022448"/>
    </source>
</evidence>
<dbReference type="RefSeq" id="WP_008081944.1">
    <property type="nucleotide sequence ID" value="NC_013926.1"/>
</dbReference>
<dbReference type="eggNOG" id="arCOG00184">
    <property type="taxonomic scope" value="Archaea"/>
</dbReference>
<dbReference type="OrthoDB" id="18209at2157"/>
<evidence type="ECO:0000256" key="3">
    <source>
        <dbReference type="ARBA" id="ARBA00022840"/>
    </source>
</evidence>
<keyword evidence="3" id="KW-0067">ATP-binding</keyword>
<dbReference type="SMART" id="SM00382">
    <property type="entry name" value="AAA"/>
    <property type="match status" value="1"/>
</dbReference>
<keyword evidence="2" id="KW-0547">Nucleotide-binding</keyword>
<dbReference type="InterPro" id="IPR027417">
    <property type="entry name" value="P-loop_NTPase"/>
</dbReference>
<evidence type="ECO:0000313" key="5">
    <source>
        <dbReference type="Proteomes" id="UP000001400"/>
    </source>
</evidence>
<dbReference type="GeneID" id="8827795"/>
<dbReference type="GO" id="GO:0016887">
    <property type="term" value="F:ATP hydrolysis activity"/>
    <property type="evidence" value="ECO:0007669"/>
    <property type="project" value="InterPro"/>
</dbReference>
<evidence type="ECO:0000313" key="4">
    <source>
        <dbReference type="EMBL" id="ADD08654.1"/>
    </source>
</evidence>
<dbReference type="Pfam" id="PF00005">
    <property type="entry name" value="ABC_tran"/>
    <property type="match status" value="1"/>
</dbReference>
<keyword evidence="5" id="KW-1185">Reference proteome</keyword>
<dbReference type="InterPro" id="IPR003439">
    <property type="entry name" value="ABC_transporter-like_ATP-bd"/>
</dbReference>
<proteinExistence type="predicted"/>
<keyword evidence="1" id="KW-0813">Transport</keyword>
<dbReference type="AlphaFoldDB" id="B5IAI9"/>
<dbReference type="Pfam" id="PF08352">
    <property type="entry name" value="oligo_HPY"/>
    <property type="match status" value="1"/>
</dbReference>
<dbReference type="SUPFAM" id="SSF52540">
    <property type="entry name" value="P-loop containing nucleoside triphosphate hydrolases"/>
    <property type="match status" value="1"/>
</dbReference>
<dbReference type="PANTHER" id="PTHR43776">
    <property type="entry name" value="TRANSPORT ATP-BINDING PROTEIN"/>
    <property type="match status" value="1"/>
</dbReference>
<dbReference type="Gene3D" id="3.40.50.300">
    <property type="entry name" value="P-loop containing nucleotide triphosphate hydrolases"/>
    <property type="match status" value="1"/>
</dbReference>
<dbReference type="PANTHER" id="PTHR43776:SF8">
    <property type="entry name" value="ABC TRANSPORTER, ATP-BINDING PROTEIN"/>
    <property type="match status" value="1"/>
</dbReference>
<name>B5IAI9_ACIB4</name>
<dbReference type="InterPro" id="IPR050319">
    <property type="entry name" value="ABC_transp_ATP-bind"/>
</dbReference>
<dbReference type="Proteomes" id="UP000001400">
    <property type="component" value="Chromosome"/>
</dbReference>
<sequence>MSDENNNDVVIRVRNLKKYFELHAGMFKFWGEPIYVKAVDGINFDIHKGEILGLVGESGCGKTTTGRLLTRLEDPTEGNILFEGEDIAKLKGRELKNYRRNVQMIFQDPYESLNPRFTVQKTVMEPLIIHGIGESYDERVEMVIKALEDAELRPAEEYLDRFPHELSGGQRQRVAIARALVLRPKFIVADEPVSMLDVSIRAGVMNLMLDLRDRYNIPFLFITHDIAVSRYMSDKMAVMYLGKIVEMADSDEVVFNPMHPYTKALISAVPVPDPEHKHGRVEIKGEIPSPINLPPGCRFWPRCPYAQKGICDVKEPPLVEVEPGHYVACHFAEQLAAGELESGEEAKEVIEEAEKIES</sequence>
<dbReference type="HOGENOM" id="CLU_000604_1_23_2"/>
<dbReference type="GO" id="GO:0055085">
    <property type="term" value="P:transmembrane transport"/>
    <property type="evidence" value="ECO:0007669"/>
    <property type="project" value="UniProtKB-ARBA"/>
</dbReference>
<dbReference type="STRING" id="439481.Aboo_0845"/>
<protein>
    <submittedName>
        <fullName evidence="4">Oligopeptide/dipeptide ABC transporter, ATPase subunit</fullName>
    </submittedName>
</protein>
<dbReference type="PROSITE" id="PS00211">
    <property type="entry name" value="ABC_TRANSPORTER_1"/>
    <property type="match status" value="1"/>
</dbReference>
<dbReference type="InterPro" id="IPR003593">
    <property type="entry name" value="AAA+_ATPase"/>
</dbReference>
<gene>
    <name evidence="4" type="ordered locus">Aboo_0845</name>
</gene>
<accession>B5IAI9</accession>
<reference evidence="4" key="1">
    <citation type="submission" date="2010-02" db="EMBL/GenBank/DDBJ databases">
        <title>Complete sequence of Aciduliprofundum boonei T469.</title>
        <authorList>
            <consortium name="US DOE Joint Genome Institute"/>
            <person name="Lucas S."/>
            <person name="Copeland A."/>
            <person name="Lapidus A."/>
            <person name="Cheng J.-F."/>
            <person name="Bruce D."/>
            <person name="Goodwin L."/>
            <person name="Pitluck S."/>
            <person name="Saunders E."/>
            <person name="Detter J.C."/>
            <person name="Han C."/>
            <person name="Tapia R."/>
            <person name="Land M."/>
            <person name="Hauser L."/>
            <person name="Kyrpides N."/>
            <person name="Mikhailova N."/>
            <person name="Flores G."/>
            <person name="Reysenbach A.-L."/>
            <person name="Woyke T."/>
        </authorList>
    </citation>
    <scope>NUCLEOTIDE SEQUENCE</scope>
    <source>
        <strain evidence="4">T469</strain>
    </source>
</reference>
<dbReference type="PROSITE" id="PS50893">
    <property type="entry name" value="ABC_TRANSPORTER_2"/>
    <property type="match status" value="1"/>
</dbReference>
<organism evidence="4 5">
    <name type="scientific">Aciduliprofundum boonei (strain DSM 19572 / T469)</name>
    <dbReference type="NCBI Taxonomy" id="439481"/>
    <lineage>
        <taxon>Archaea</taxon>
        <taxon>Methanobacteriati</taxon>
        <taxon>Thermoplasmatota</taxon>
        <taxon>DHVE2 group</taxon>
        <taxon>Candidatus Aciduliprofundum</taxon>
    </lineage>
</organism>
<evidence type="ECO:0000256" key="2">
    <source>
        <dbReference type="ARBA" id="ARBA00022741"/>
    </source>
</evidence>
<dbReference type="KEGG" id="abi:Aboo_0845"/>
<dbReference type="GO" id="GO:0005524">
    <property type="term" value="F:ATP binding"/>
    <property type="evidence" value="ECO:0007669"/>
    <property type="project" value="UniProtKB-KW"/>
</dbReference>
<dbReference type="FunFam" id="3.40.50.300:FF:000016">
    <property type="entry name" value="Oligopeptide ABC transporter ATP-binding component"/>
    <property type="match status" value="1"/>
</dbReference>
<dbReference type="InterPro" id="IPR017871">
    <property type="entry name" value="ABC_transporter-like_CS"/>
</dbReference>